<feature type="domain" description="DUF695" evidence="1">
    <location>
        <begin position="226"/>
        <end position="323"/>
    </location>
</feature>
<comment type="caution">
    <text evidence="2">The sequence shown here is derived from an EMBL/GenBank/DDBJ whole genome shotgun (WGS) entry which is preliminary data.</text>
</comment>
<dbReference type="EMBL" id="BAAANN010000010">
    <property type="protein sequence ID" value="GAA1958111.1"/>
    <property type="molecule type" value="Genomic_DNA"/>
</dbReference>
<gene>
    <name evidence="2" type="ORF">GCM10009754_30490</name>
</gene>
<evidence type="ECO:0000313" key="3">
    <source>
        <dbReference type="Proteomes" id="UP001501116"/>
    </source>
</evidence>
<evidence type="ECO:0000313" key="2">
    <source>
        <dbReference type="EMBL" id="GAA1958111.1"/>
    </source>
</evidence>
<proteinExistence type="predicted"/>
<organism evidence="2 3">
    <name type="scientific">Amycolatopsis minnesotensis</name>
    <dbReference type="NCBI Taxonomy" id="337894"/>
    <lineage>
        <taxon>Bacteria</taxon>
        <taxon>Bacillati</taxon>
        <taxon>Actinomycetota</taxon>
        <taxon>Actinomycetes</taxon>
        <taxon>Pseudonocardiales</taxon>
        <taxon>Pseudonocardiaceae</taxon>
        <taxon>Amycolatopsis</taxon>
    </lineage>
</organism>
<sequence>MGIEQFWRWWTAEGAARVERAIETGEYGSLTDELNDLVSGIDSALQWELGKGRTARHALCLTAAGDPDLRPLTERWRRAAPPEDATWEYVAARAPDPGWLASRLAYGGYEIDLALTRLSLSVDESAVRTHVTVHHPVFAELNVDEQRSVAYLVLDWLLGEDDVERWVGAIDTSGKDPADGLPPDALPETVRALAKRYPHPGWVLMESVKPDGARWIASALRPIHWLDHPRLDQHLAITLRFSGQHPDGLPLGDDLARLRADEDQLTAELGDRALLVAHETFSGQRILHLYCDPRDRVAAATAATWVGRTRGASIRVAADPGWAATRAFR</sequence>
<dbReference type="Pfam" id="PF05117">
    <property type="entry name" value="DUF695"/>
    <property type="match status" value="1"/>
</dbReference>
<evidence type="ECO:0000259" key="1">
    <source>
        <dbReference type="Pfam" id="PF05117"/>
    </source>
</evidence>
<dbReference type="RefSeq" id="WP_344418107.1">
    <property type="nucleotide sequence ID" value="NZ_BAAANN010000010.1"/>
</dbReference>
<dbReference type="Proteomes" id="UP001501116">
    <property type="component" value="Unassembled WGS sequence"/>
</dbReference>
<protein>
    <recommendedName>
        <fullName evidence="1">DUF695 domain-containing protein</fullName>
    </recommendedName>
</protein>
<reference evidence="2 3" key="1">
    <citation type="journal article" date="2019" name="Int. J. Syst. Evol. Microbiol.">
        <title>The Global Catalogue of Microorganisms (GCM) 10K type strain sequencing project: providing services to taxonomists for standard genome sequencing and annotation.</title>
        <authorList>
            <consortium name="The Broad Institute Genomics Platform"/>
            <consortium name="The Broad Institute Genome Sequencing Center for Infectious Disease"/>
            <person name="Wu L."/>
            <person name="Ma J."/>
        </authorList>
    </citation>
    <scope>NUCLEOTIDE SEQUENCE [LARGE SCALE GENOMIC DNA]</scope>
    <source>
        <strain evidence="2 3">JCM 14545</strain>
    </source>
</reference>
<accession>A0ABN2QU53</accession>
<dbReference type="InterPro" id="IPR016097">
    <property type="entry name" value="DUF695"/>
</dbReference>
<name>A0ABN2QU53_9PSEU</name>
<keyword evidence="3" id="KW-1185">Reference proteome</keyword>